<keyword evidence="3" id="KW-1185">Reference proteome</keyword>
<comment type="caution">
    <text evidence="2">The sequence shown here is derived from an EMBL/GenBank/DDBJ whole genome shotgun (WGS) entry which is preliminary data.</text>
</comment>
<accession>A0ABT8ZUN5</accession>
<dbReference type="RefSeq" id="WP_304559755.1">
    <property type="nucleotide sequence ID" value="NZ_JAUQSZ010000002.1"/>
</dbReference>
<evidence type="ECO:0000259" key="1">
    <source>
        <dbReference type="Pfam" id="PF09722"/>
    </source>
</evidence>
<dbReference type="EMBL" id="JAUQSZ010000002">
    <property type="protein sequence ID" value="MDO7841286.1"/>
    <property type="molecule type" value="Genomic_DNA"/>
</dbReference>
<gene>
    <name evidence="2" type="ORF">Q5H94_03025</name>
</gene>
<organism evidence="2 3">
    <name type="scientific">Sphingomonas immobilis</name>
    <dbReference type="NCBI Taxonomy" id="3063997"/>
    <lineage>
        <taxon>Bacteria</taxon>
        <taxon>Pseudomonadati</taxon>
        <taxon>Pseudomonadota</taxon>
        <taxon>Alphaproteobacteria</taxon>
        <taxon>Sphingomonadales</taxon>
        <taxon>Sphingomonadaceae</taxon>
        <taxon>Sphingomonas</taxon>
    </lineage>
</organism>
<dbReference type="InterPro" id="IPR024467">
    <property type="entry name" value="Xre/MbcA/ParS-like_toxin-bd"/>
</dbReference>
<dbReference type="Proteomes" id="UP001176468">
    <property type="component" value="Unassembled WGS sequence"/>
</dbReference>
<name>A0ABT8ZUN5_9SPHN</name>
<protein>
    <submittedName>
        <fullName evidence="2">DUF2384 domain-containing protein</fullName>
    </submittedName>
</protein>
<evidence type="ECO:0000313" key="2">
    <source>
        <dbReference type="EMBL" id="MDO7841286.1"/>
    </source>
</evidence>
<feature type="domain" description="Antitoxin Xre/MbcA/ParS-like toxin-binding" evidence="1">
    <location>
        <begin position="65"/>
        <end position="114"/>
    </location>
</feature>
<dbReference type="Pfam" id="PF09722">
    <property type="entry name" value="Xre_MbcA_ParS_C"/>
    <property type="match status" value="1"/>
</dbReference>
<sequence>MLAAFLDDIRDHDIIAPRLMAERLRLPMSQLAKLARVNRNTMTAKPASPAIQAKLGEIARIIARAAELAEDEGRAIIWFKYQPLPGWGNKTPEDVVEEGYPDAVMDALERMAAGVYS</sequence>
<evidence type="ECO:0000313" key="3">
    <source>
        <dbReference type="Proteomes" id="UP001176468"/>
    </source>
</evidence>
<proteinExistence type="predicted"/>
<reference evidence="2" key="1">
    <citation type="submission" date="2023-07" db="EMBL/GenBank/DDBJ databases">
        <authorList>
            <person name="Kim M.K."/>
        </authorList>
    </citation>
    <scope>NUCLEOTIDE SEQUENCE</scope>
    <source>
        <strain evidence="2">CA1-15</strain>
    </source>
</reference>